<evidence type="ECO:0000313" key="3">
    <source>
        <dbReference type="Proteomes" id="UP000298460"/>
    </source>
</evidence>
<dbReference type="AlphaFoldDB" id="A0A4Z0R744"/>
<feature type="transmembrane region" description="Helical" evidence="1">
    <location>
        <begin position="334"/>
        <end position="353"/>
    </location>
</feature>
<reference evidence="2 3" key="1">
    <citation type="submission" date="2019-03" db="EMBL/GenBank/DDBJ databases">
        <title>Draft Genome Sequence of Desulfosporosinus fructosivorans Strain 63.6F, Isolated from Marine Sediment in the Baltic Sea.</title>
        <authorList>
            <person name="Hausmann B."/>
            <person name="Vandieken V."/>
            <person name="Pjevac P."/>
            <person name="Schreck K."/>
            <person name="Herbold C.W."/>
            <person name="Loy A."/>
        </authorList>
    </citation>
    <scope>NUCLEOTIDE SEQUENCE [LARGE SCALE GENOMIC DNA]</scope>
    <source>
        <strain evidence="2 3">63.6F</strain>
    </source>
</reference>
<feature type="transmembrane region" description="Helical" evidence="1">
    <location>
        <begin position="119"/>
        <end position="142"/>
    </location>
</feature>
<feature type="transmembrane region" description="Helical" evidence="1">
    <location>
        <begin position="29"/>
        <end position="47"/>
    </location>
</feature>
<accession>A0A4Z0R744</accession>
<keyword evidence="1" id="KW-1133">Transmembrane helix</keyword>
<feature type="transmembrane region" description="Helical" evidence="1">
    <location>
        <begin position="436"/>
        <end position="454"/>
    </location>
</feature>
<keyword evidence="1" id="KW-0812">Transmembrane</keyword>
<dbReference type="EMBL" id="SPQQ01000003">
    <property type="protein sequence ID" value="TGE38205.1"/>
    <property type="molecule type" value="Genomic_DNA"/>
</dbReference>
<feature type="transmembrane region" description="Helical" evidence="1">
    <location>
        <begin position="474"/>
        <end position="493"/>
    </location>
</feature>
<feature type="transmembrane region" description="Helical" evidence="1">
    <location>
        <begin position="62"/>
        <end position="85"/>
    </location>
</feature>
<dbReference type="InterPro" id="IPR031584">
    <property type="entry name" value="Put_ABC_export"/>
</dbReference>
<comment type="caution">
    <text evidence="2">The sequence shown here is derived from an EMBL/GenBank/DDBJ whole genome shotgun (WGS) entry which is preliminary data.</text>
</comment>
<dbReference type="OrthoDB" id="816862at2"/>
<feature type="transmembrane region" description="Helical" evidence="1">
    <location>
        <begin position="219"/>
        <end position="236"/>
    </location>
</feature>
<organism evidence="2 3">
    <name type="scientific">Desulfosporosinus fructosivorans</name>
    <dbReference type="NCBI Taxonomy" id="2018669"/>
    <lineage>
        <taxon>Bacteria</taxon>
        <taxon>Bacillati</taxon>
        <taxon>Bacillota</taxon>
        <taxon>Clostridia</taxon>
        <taxon>Eubacteriales</taxon>
        <taxon>Desulfitobacteriaceae</taxon>
        <taxon>Desulfosporosinus</taxon>
    </lineage>
</organism>
<feature type="transmembrane region" description="Helical" evidence="1">
    <location>
        <begin position="404"/>
        <end position="424"/>
    </location>
</feature>
<dbReference type="RefSeq" id="WP_135546181.1">
    <property type="nucleotide sequence ID" value="NZ_SPQQ01000003.1"/>
</dbReference>
<dbReference type="Pfam" id="PF16962">
    <property type="entry name" value="ABC_export"/>
    <property type="match status" value="1"/>
</dbReference>
<feature type="transmembrane region" description="Helical" evidence="1">
    <location>
        <begin position="365"/>
        <end position="384"/>
    </location>
</feature>
<protein>
    <submittedName>
        <fullName evidence="2">Uncharacterized protein</fullName>
    </submittedName>
</protein>
<feature type="transmembrane region" description="Helical" evidence="1">
    <location>
        <begin position="148"/>
        <end position="173"/>
    </location>
</feature>
<name>A0A4Z0R744_9FIRM</name>
<keyword evidence="1" id="KW-0472">Membrane</keyword>
<proteinExistence type="predicted"/>
<keyword evidence="3" id="KW-1185">Reference proteome</keyword>
<feature type="transmembrane region" description="Helical" evidence="1">
    <location>
        <begin position="505"/>
        <end position="525"/>
    </location>
</feature>
<dbReference type="Proteomes" id="UP000298460">
    <property type="component" value="Unassembled WGS sequence"/>
</dbReference>
<evidence type="ECO:0000313" key="2">
    <source>
        <dbReference type="EMBL" id="TGE38205.1"/>
    </source>
</evidence>
<gene>
    <name evidence="2" type="ORF">E4K67_09550</name>
</gene>
<feature type="transmembrane region" description="Helical" evidence="1">
    <location>
        <begin position="243"/>
        <end position="264"/>
    </location>
</feature>
<evidence type="ECO:0000256" key="1">
    <source>
        <dbReference type="SAM" id="Phobius"/>
    </source>
</evidence>
<feature type="transmembrane region" description="Helical" evidence="1">
    <location>
        <begin position="180"/>
        <end position="199"/>
    </location>
</feature>
<sequence length="541" mass="60606">MSDYLLMLKFDMRKLINYIVEIRRTPKKLISYFLFVAWIVIVMFPQLKNKKSISIAMNDTVVQIMLGGFALLLSAFVFFTLFSALKKLSYTFGMGDVNLLFPSPLEPQRILFWSMLKKIPISLAQTVLPVLFLTPTLLNLGLRPQGIFFVYVSFVSLALLMSPLAFLVFLLSVRYQKGQWVASIITCSVIWLVGCWVWQVRGDLSLLNLITGYQAGGVRQFPVVGWILQVAVAAFYGASRDTYLALFGIVLTLGIVNFAVFGLAKDYYEDVLDHAAKIEEARSLKRSGRRPQLSDAFAKLRRERKITVQGTYAESKAFLFKQIVSYRSTGFNEYFGFLAPLAVLAGVLIGFMASQRGSDPSEWLFTFNGIIAYILLLSSTTSPVSSELALPYIYVLPGTFYKKILALNAIPLIRFAINILLLNLSYTFMAEGGRKLWIAAIALSLIMVSTYFELGNSLILGNVLLPSSLDRKIFYPLLIFVQIIVIAVPAGLIGGSLYWIFRSEIAFELGVILANLGIGFLLLGFSDKLFGYIEMQEFNDS</sequence>